<keyword evidence="3" id="KW-1185">Reference proteome</keyword>
<comment type="similarity">
    <text evidence="1">Belongs to the asp23 family.</text>
</comment>
<dbReference type="RefSeq" id="WP_076112369.1">
    <property type="nucleotide sequence ID" value="NZ_MPTB01000025.1"/>
</dbReference>
<evidence type="ECO:0008006" key="4">
    <source>
        <dbReference type="Google" id="ProtNLM"/>
    </source>
</evidence>
<name>A0ABX3H7V9_PAEBO</name>
<proteinExistence type="inferred from homology"/>
<sequence length="114" mass="12578">MNNLNNGYRGNITISNRAILKIAGKAIQEAEEVKALMEGKTKRKNKDDFYKAIDLQINGGELAVHIFPIFVLGTPLHQLAQLLQQKIKSSLEILTGLKVSQVNVTVVGIIPEQI</sequence>
<gene>
    <name evidence="2" type="ORF">BSK56_19490</name>
</gene>
<protein>
    <recommendedName>
        <fullName evidence="4">Asp23/Gls24 family envelope stress response protein</fullName>
    </recommendedName>
</protein>
<dbReference type="Proteomes" id="UP000187412">
    <property type="component" value="Unassembled WGS sequence"/>
</dbReference>
<evidence type="ECO:0000313" key="3">
    <source>
        <dbReference type="Proteomes" id="UP000187412"/>
    </source>
</evidence>
<evidence type="ECO:0000256" key="1">
    <source>
        <dbReference type="ARBA" id="ARBA00005721"/>
    </source>
</evidence>
<reference evidence="2 3" key="1">
    <citation type="submission" date="2016-10" db="EMBL/GenBank/DDBJ databases">
        <title>Paenibacillus species isolates.</title>
        <authorList>
            <person name="Beno S.M."/>
        </authorList>
    </citation>
    <scope>NUCLEOTIDE SEQUENCE [LARGE SCALE GENOMIC DNA]</scope>
    <source>
        <strain evidence="2 3">FSL H7-0744</strain>
    </source>
</reference>
<accession>A0ABX3H7V9</accession>
<dbReference type="PANTHER" id="PTHR34297">
    <property type="entry name" value="HYPOTHETICAL CYTOSOLIC PROTEIN-RELATED"/>
    <property type="match status" value="1"/>
</dbReference>
<comment type="caution">
    <text evidence="2">The sequence shown here is derived from an EMBL/GenBank/DDBJ whole genome shotgun (WGS) entry which is preliminary data.</text>
</comment>
<dbReference type="Pfam" id="PF03780">
    <property type="entry name" value="Asp23"/>
    <property type="match status" value="1"/>
</dbReference>
<organism evidence="2 3">
    <name type="scientific">Paenibacillus borealis</name>
    <dbReference type="NCBI Taxonomy" id="160799"/>
    <lineage>
        <taxon>Bacteria</taxon>
        <taxon>Bacillati</taxon>
        <taxon>Bacillota</taxon>
        <taxon>Bacilli</taxon>
        <taxon>Bacillales</taxon>
        <taxon>Paenibacillaceae</taxon>
        <taxon>Paenibacillus</taxon>
    </lineage>
</organism>
<dbReference type="PANTHER" id="PTHR34297:SF1">
    <property type="entry name" value="ASP23_GLS24 FAMILY ENVELOPE STRESS RESPONSE PROTEIN"/>
    <property type="match status" value="1"/>
</dbReference>
<dbReference type="InterPro" id="IPR005531">
    <property type="entry name" value="Asp23"/>
</dbReference>
<dbReference type="EMBL" id="MPTB01000025">
    <property type="protein sequence ID" value="OMD45567.1"/>
    <property type="molecule type" value="Genomic_DNA"/>
</dbReference>
<evidence type="ECO:0000313" key="2">
    <source>
        <dbReference type="EMBL" id="OMD45567.1"/>
    </source>
</evidence>